<protein>
    <recommendedName>
        <fullName evidence="11">TGS domain-containing protein</fullName>
    </recommendedName>
</protein>
<evidence type="ECO:0000256" key="6">
    <source>
        <dbReference type="ARBA" id="ARBA00022833"/>
    </source>
</evidence>
<evidence type="ECO:0000256" key="1">
    <source>
        <dbReference type="ARBA" id="ARBA00022490"/>
    </source>
</evidence>
<evidence type="ECO:0000256" key="7">
    <source>
        <dbReference type="ARBA" id="ARBA00022840"/>
    </source>
</evidence>
<keyword evidence="2" id="KW-0820">tRNA-binding</keyword>
<keyword evidence="10" id="KW-0030">Aminoacyl-tRNA synthetase</keyword>
<proteinExistence type="predicted"/>
<accession>A0A383BFS5</accession>
<keyword evidence="4" id="KW-0479">Metal-binding</keyword>
<dbReference type="Pfam" id="PF02824">
    <property type="entry name" value="TGS"/>
    <property type="match status" value="1"/>
</dbReference>
<evidence type="ECO:0000256" key="4">
    <source>
        <dbReference type="ARBA" id="ARBA00022723"/>
    </source>
</evidence>
<evidence type="ECO:0000256" key="2">
    <source>
        <dbReference type="ARBA" id="ARBA00022555"/>
    </source>
</evidence>
<evidence type="ECO:0000256" key="5">
    <source>
        <dbReference type="ARBA" id="ARBA00022741"/>
    </source>
</evidence>
<keyword evidence="5" id="KW-0547">Nucleotide-binding</keyword>
<feature type="domain" description="TGS" evidence="11">
    <location>
        <begin position="1"/>
        <end position="61"/>
    </location>
</feature>
<dbReference type="GO" id="GO:0006412">
    <property type="term" value="P:translation"/>
    <property type="evidence" value="ECO:0007669"/>
    <property type="project" value="UniProtKB-KW"/>
</dbReference>
<dbReference type="Gene3D" id="3.10.20.30">
    <property type="match status" value="1"/>
</dbReference>
<keyword evidence="8" id="KW-0694">RNA-binding</keyword>
<keyword evidence="1" id="KW-0963">Cytoplasm</keyword>
<dbReference type="PROSITE" id="PS51880">
    <property type="entry name" value="TGS"/>
    <property type="match status" value="1"/>
</dbReference>
<dbReference type="InterPro" id="IPR012675">
    <property type="entry name" value="Beta-grasp_dom_sf"/>
</dbReference>
<dbReference type="GO" id="GO:0004812">
    <property type="term" value="F:aminoacyl-tRNA ligase activity"/>
    <property type="evidence" value="ECO:0007669"/>
    <property type="project" value="UniProtKB-KW"/>
</dbReference>
<feature type="non-terminal residue" evidence="12">
    <location>
        <position position="82"/>
    </location>
</feature>
<dbReference type="EMBL" id="UINC01199704">
    <property type="protein sequence ID" value="SVE18255.1"/>
    <property type="molecule type" value="Genomic_DNA"/>
</dbReference>
<dbReference type="GO" id="GO:0005524">
    <property type="term" value="F:ATP binding"/>
    <property type="evidence" value="ECO:0007669"/>
    <property type="project" value="UniProtKB-KW"/>
</dbReference>
<evidence type="ECO:0000256" key="8">
    <source>
        <dbReference type="ARBA" id="ARBA00022884"/>
    </source>
</evidence>
<dbReference type="CDD" id="cd01667">
    <property type="entry name" value="TGS_ThrRS"/>
    <property type="match status" value="1"/>
</dbReference>
<evidence type="ECO:0000259" key="11">
    <source>
        <dbReference type="PROSITE" id="PS51880"/>
    </source>
</evidence>
<keyword evidence="9" id="KW-0648">Protein biosynthesis</keyword>
<keyword evidence="6" id="KW-0862">Zinc</keyword>
<gene>
    <name evidence="12" type="ORF">METZ01_LOCUS471109</name>
</gene>
<reference evidence="12" key="1">
    <citation type="submission" date="2018-05" db="EMBL/GenBank/DDBJ databases">
        <authorList>
            <person name="Lanie J.A."/>
            <person name="Ng W.-L."/>
            <person name="Kazmierczak K.M."/>
            <person name="Andrzejewski T.M."/>
            <person name="Davidsen T.M."/>
            <person name="Wayne K.J."/>
            <person name="Tettelin H."/>
            <person name="Glass J.I."/>
            <person name="Rusch D."/>
            <person name="Podicherti R."/>
            <person name="Tsui H.-C.T."/>
            <person name="Winkler M.E."/>
        </authorList>
    </citation>
    <scope>NUCLEOTIDE SEQUENCE</scope>
</reference>
<evidence type="ECO:0000256" key="3">
    <source>
        <dbReference type="ARBA" id="ARBA00022598"/>
    </source>
</evidence>
<evidence type="ECO:0000313" key="12">
    <source>
        <dbReference type="EMBL" id="SVE18255.1"/>
    </source>
</evidence>
<sequence>MPNIKLPDGKKLSFDKEITGVQVAEKISKSLSKQALVMSVDGELKDLNYLIIKDCSVKIFTSKDNEGLETIRHDTAHILAMA</sequence>
<evidence type="ECO:0000256" key="9">
    <source>
        <dbReference type="ARBA" id="ARBA00022917"/>
    </source>
</evidence>
<dbReference type="FunFam" id="3.10.20.30:FF:000005">
    <property type="entry name" value="Threonine--tRNA ligase"/>
    <property type="match status" value="1"/>
</dbReference>
<keyword evidence="7" id="KW-0067">ATP-binding</keyword>
<dbReference type="AlphaFoldDB" id="A0A383BFS5"/>
<keyword evidence="3" id="KW-0436">Ligase</keyword>
<dbReference type="SUPFAM" id="SSF81271">
    <property type="entry name" value="TGS-like"/>
    <property type="match status" value="1"/>
</dbReference>
<evidence type="ECO:0000256" key="10">
    <source>
        <dbReference type="ARBA" id="ARBA00023146"/>
    </source>
</evidence>
<dbReference type="InterPro" id="IPR012676">
    <property type="entry name" value="TGS-like"/>
</dbReference>
<dbReference type="InterPro" id="IPR004095">
    <property type="entry name" value="TGS"/>
</dbReference>
<organism evidence="12">
    <name type="scientific">marine metagenome</name>
    <dbReference type="NCBI Taxonomy" id="408172"/>
    <lineage>
        <taxon>unclassified sequences</taxon>
        <taxon>metagenomes</taxon>
        <taxon>ecological metagenomes</taxon>
    </lineage>
</organism>
<name>A0A383BFS5_9ZZZZ</name>
<dbReference type="GO" id="GO:0000049">
    <property type="term" value="F:tRNA binding"/>
    <property type="evidence" value="ECO:0007669"/>
    <property type="project" value="UniProtKB-KW"/>
</dbReference>
<dbReference type="GO" id="GO:0046872">
    <property type="term" value="F:metal ion binding"/>
    <property type="evidence" value="ECO:0007669"/>
    <property type="project" value="UniProtKB-KW"/>
</dbReference>